<evidence type="ECO:0000313" key="2">
    <source>
        <dbReference type="EMBL" id="KAF2434066.1"/>
    </source>
</evidence>
<gene>
    <name evidence="2" type="ORF">EJ08DRAFT_657751</name>
</gene>
<comment type="caution">
    <text evidence="2">The sequence shown here is derived from an EMBL/GenBank/DDBJ whole genome shotgun (WGS) entry which is preliminary data.</text>
</comment>
<dbReference type="SUPFAM" id="SSF46565">
    <property type="entry name" value="Chaperone J-domain"/>
    <property type="match status" value="1"/>
</dbReference>
<sequence>MTNPKPPKSKSTTTTKTKTETHTVQQSDTTTPVYGLTLPGPLDRHYAALGLPIGCTRQQIRAQYTVLSKKHRPAIPEFSKLRRKDLDDIDSALYRRIQVAYDALIAHARIESGKPALTPTPGVPPNPIGHTQGNYATPATTPDIDTQTPKTVTSDGISDGIFSYTGECYEYFEKVDDCINGKRKVFSGNPIISTIPPPVFTRPVHFKGNPTFPSITFGGPAKFCGEKPNFTGEGTQFKDTTILGPSEPDDDSEPVDPQFRGSVSFEGPAVFNGGRPMFSGDETIFQESAKFTACTPEFKARTVFESKTEFRGNGETVSFRGPTTFNSVSVFHGLQVLFAGEVTFFSHVFMGADVTFRGNPVFFGDVFFKGGVVFQGIPLFLGGYVEFKGEVDFDGAKPFYRKSVTTSADALEAAMYK</sequence>
<feature type="compositionally biased region" description="Low complexity" evidence="1">
    <location>
        <begin position="7"/>
        <end position="16"/>
    </location>
</feature>
<evidence type="ECO:0008006" key="4">
    <source>
        <dbReference type="Google" id="ProtNLM"/>
    </source>
</evidence>
<dbReference type="EMBL" id="MU007018">
    <property type="protein sequence ID" value="KAF2434066.1"/>
    <property type="molecule type" value="Genomic_DNA"/>
</dbReference>
<name>A0A9P4NZR4_9PEZI</name>
<dbReference type="InterPro" id="IPR001623">
    <property type="entry name" value="DnaJ_domain"/>
</dbReference>
<proteinExistence type="predicted"/>
<accession>A0A9P4NZR4</accession>
<evidence type="ECO:0000256" key="1">
    <source>
        <dbReference type="SAM" id="MobiDB-lite"/>
    </source>
</evidence>
<dbReference type="InterPro" id="IPR036869">
    <property type="entry name" value="J_dom_sf"/>
</dbReference>
<organism evidence="2 3">
    <name type="scientific">Tothia fuscella</name>
    <dbReference type="NCBI Taxonomy" id="1048955"/>
    <lineage>
        <taxon>Eukaryota</taxon>
        <taxon>Fungi</taxon>
        <taxon>Dikarya</taxon>
        <taxon>Ascomycota</taxon>
        <taxon>Pezizomycotina</taxon>
        <taxon>Dothideomycetes</taxon>
        <taxon>Pleosporomycetidae</taxon>
        <taxon>Venturiales</taxon>
        <taxon>Cylindrosympodiaceae</taxon>
        <taxon>Tothia</taxon>
    </lineage>
</organism>
<evidence type="ECO:0000313" key="3">
    <source>
        <dbReference type="Proteomes" id="UP000800235"/>
    </source>
</evidence>
<feature type="region of interest" description="Disordered" evidence="1">
    <location>
        <begin position="1"/>
        <end position="30"/>
    </location>
</feature>
<dbReference type="Proteomes" id="UP000800235">
    <property type="component" value="Unassembled WGS sequence"/>
</dbReference>
<dbReference type="CDD" id="cd06257">
    <property type="entry name" value="DnaJ"/>
    <property type="match status" value="1"/>
</dbReference>
<protein>
    <recommendedName>
        <fullName evidence="4">J domain-containing protein</fullName>
    </recommendedName>
</protein>
<reference evidence="2" key="1">
    <citation type="journal article" date="2020" name="Stud. Mycol.">
        <title>101 Dothideomycetes genomes: a test case for predicting lifestyles and emergence of pathogens.</title>
        <authorList>
            <person name="Haridas S."/>
            <person name="Albert R."/>
            <person name="Binder M."/>
            <person name="Bloem J."/>
            <person name="Labutti K."/>
            <person name="Salamov A."/>
            <person name="Andreopoulos B."/>
            <person name="Baker S."/>
            <person name="Barry K."/>
            <person name="Bills G."/>
            <person name="Bluhm B."/>
            <person name="Cannon C."/>
            <person name="Castanera R."/>
            <person name="Culley D."/>
            <person name="Daum C."/>
            <person name="Ezra D."/>
            <person name="Gonzalez J."/>
            <person name="Henrissat B."/>
            <person name="Kuo A."/>
            <person name="Liang C."/>
            <person name="Lipzen A."/>
            <person name="Lutzoni F."/>
            <person name="Magnuson J."/>
            <person name="Mondo S."/>
            <person name="Nolan M."/>
            <person name="Ohm R."/>
            <person name="Pangilinan J."/>
            <person name="Park H.-J."/>
            <person name="Ramirez L."/>
            <person name="Alfaro M."/>
            <person name="Sun H."/>
            <person name="Tritt A."/>
            <person name="Yoshinaga Y."/>
            <person name="Zwiers L.-H."/>
            <person name="Turgeon B."/>
            <person name="Goodwin S."/>
            <person name="Spatafora J."/>
            <person name="Crous P."/>
            <person name="Grigoriev I."/>
        </authorList>
    </citation>
    <scope>NUCLEOTIDE SEQUENCE</scope>
    <source>
        <strain evidence="2">CBS 130266</strain>
    </source>
</reference>
<keyword evidence="3" id="KW-1185">Reference proteome</keyword>
<dbReference type="AlphaFoldDB" id="A0A9P4NZR4"/>